<name>A0A6M1RYL7_9HYPH</name>
<keyword evidence="2" id="KW-1185">Reference proteome</keyword>
<reference evidence="1 2" key="1">
    <citation type="submission" date="2020-02" db="EMBL/GenBank/DDBJ databases">
        <title>Genome sequence of the type strain CCBAU10050 of Rhizobium daejeonense.</title>
        <authorList>
            <person name="Gao J."/>
            <person name="Sun J."/>
        </authorList>
    </citation>
    <scope>NUCLEOTIDE SEQUENCE [LARGE SCALE GENOMIC DNA]</scope>
    <source>
        <strain evidence="1 2">CCBAU10050</strain>
    </source>
</reference>
<comment type="caution">
    <text evidence="1">The sequence shown here is derived from an EMBL/GenBank/DDBJ whole genome shotgun (WGS) entry which is preliminary data.</text>
</comment>
<evidence type="ECO:0000313" key="1">
    <source>
        <dbReference type="EMBL" id="NGO63955.1"/>
    </source>
</evidence>
<dbReference type="EMBL" id="JAAKZH010000003">
    <property type="protein sequence ID" value="NGO63955.1"/>
    <property type="molecule type" value="Genomic_DNA"/>
</dbReference>
<dbReference type="RefSeq" id="WP_163905689.1">
    <property type="nucleotide sequence ID" value="NZ_CP048427.1"/>
</dbReference>
<organism evidence="1 2">
    <name type="scientific">Rhizobium daejeonense</name>
    <dbReference type="NCBI Taxonomy" id="240521"/>
    <lineage>
        <taxon>Bacteria</taxon>
        <taxon>Pseudomonadati</taxon>
        <taxon>Pseudomonadota</taxon>
        <taxon>Alphaproteobacteria</taxon>
        <taxon>Hyphomicrobiales</taxon>
        <taxon>Rhizobiaceae</taxon>
        <taxon>Rhizobium/Agrobacterium group</taxon>
        <taxon>Rhizobium</taxon>
    </lineage>
</organism>
<dbReference type="AlphaFoldDB" id="A0A6M1RYL7"/>
<gene>
    <name evidence="1" type="ORF">G6N76_09740</name>
</gene>
<dbReference type="Pfam" id="PF11367">
    <property type="entry name" value="Tail_completion_gp17"/>
    <property type="match status" value="1"/>
</dbReference>
<dbReference type="InterPro" id="IPR021508">
    <property type="entry name" value="Gp17-like"/>
</dbReference>
<dbReference type="Gene3D" id="3.30.2000.30">
    <property type="match status" value="1"/>
</dbReference>
<proteinExistence type="predicted"/>
<accession>A0A6M1RYL7</accession>
<dbReference type="InterPro" id="IPR053745">
    <property type="entry name" value="Viral_Tail_Comp_sf"/>
</dbReference>
<sequence length="138" mass="15029">MANGPQAELQKLLYDTLRTNSDISALIGGVYDRVPADPFKGKTAYLSFGSSDVLENGADCISSGLHSFQVDVWSVAVGQVEAKRIVDLVCRALHLQELELGENALVELRVDFRRVFPDSDPLITHGVVNVTADIEEAE</sequence>
<protein>
    <submittedName>
        <fullName evidence="1">DUF3168 domain-containing protein</fullName>
    </submittedName>
</protein>
<evidence type="ECO:0000313" key="2">
    <source>
        <dbReference type="Proteomes" id="UP000477849"/>
    </source>
</evidence>
<dbReference type="Proteomes" id="UP000477849">
    <property type="component" value="Unassembled WGS sequence"/>
</dbReference>